<proteinExistence type="predicted"/>
<dbReference type="EMBL" id="SLWB01000003">
    <property type="protein sequence ID" value="TCN70625.1"/>
    <property type="molecule type" value="Genomic_DNA"/>
</dbReference>
<dbReference type="AlphaFoldDB" id="A0A4R2EQ35"/>
<dbReference type="RefSeq" id="WP_131838485.1">
    <property type="nucleotide sequence ID" value="NZ_SLWB01000003.1"/>
</dbReference>
<evidence type="ECO:0000313" key="4">
    <source>
        <dbReference type="Proteomes" id="UP000294830"/>
    </source>
</evidence>
<dbReference type="Proteomes" id="UP000294830">
    <property type="component" value="Unassembled WGS sequence"/>
</dbReference>
<evidence type="ECO:0000256" key="1">
    <source>
        <dbReference type="SAM" id="MobiDB-lite"/>
    </source>
</evidence>
<feature type="region of interest" description="Disordered" evidence="1">
    <location>
        <begin position="140"/>
        <end position="160"/>
    </location>
</feature>
<reference evidence="3 4" key="1">
    <citation type="submission" date="2019-03" db="EMBL/GenBank/DDBJ databases">
        <title>Genomic Encyclopedia of Archaeal and Bacterial Type Strains, Phase II (KMG-II): from individual species to whole genera.</title>
        <authorList>
            <person name="Goeker M."/>
        </authorList>
    </citation>
    <scope>NUCLEOTIDE SEQUENCE [LARGE SCALE GENOMIC DNA]</scope>
    <source>
        <strain evidence="3 4">RL-C</strain>
    </source>
</reference>
<protein>
    <submittedName>
        <fullName evidence="3">Uncharacterized protein</fullName>
    </submittedName>
</protein>
<keyword evidence="2" id="KW-0472">Membrane</keyword>
<dbReference type="OrthoDB" id="1112758at2"/>
<organism evidence="3 4">
    <name type="scientific">Acetobacteroides hydrogenigenes</name>
    <dbReference type="NCBI Taxonomy" id="979970"/>
    <lineage>
        <taxon>Bacteria</taxon>
        <taxon>Pseudomonadati</taxon>
        <taxon>Bacteroidota</taxon>
        <taxon>Bacteroidia</taxon>
        <taxon>Bacteroidales</taxon>
        <taxon>Rikenellaceae</taxon>
        <taxon>Acetobacteroides</taxon>
    </lineage>
</organism>
<evidence type="ECO:0000256" key="2">
    <source>
        <dbReference type="SAM" id="Phobius"/>
    </source>
</evidence>
<gene>
    <name evidence="3" type="ORF">CLV25_103145</name>
</gene>
<comment type="caution">
    <text evidence="3">The sequence shown here is derived from an EMBL/GenBank/DDBJ whole genome shotgun (WGS) entry which is preliminary data.</text>
</comment>
<feature type="transmembrane region" description="Helical" evidence="2">
    <location>
        <begin position="91"/>
        <end position="112"/>
    </location>
</feature>
<name>A0A4R2EQ35_9BACT</name>
<accession>A0A4R2EQ35</accession>
<keyword evidence="4" id="KW-1185">Reference proteome</keyword>
<evidence type="ECO:0000313" key="3">
    <source>
        <dbReference type="EMBL" id="TCN70625.1"/>
    </source>
</evidence>
<keyword evidence="2" id="KW-1133">Transmembrane helix</keyword>
<keyword evidence="2" id="KW-0812">Transmembrane</keyword>
<sequence>MKNNHHNLFSASGCLTSEAFELLRKGLLSVDEQMLLKEHIAGCPLCSIAYEGLVEVDLTKLNSDLEEVKRNLQVVRPLDFMPEKRGLKHKIRIRIITLLTIVALLSIPFFFIERGIKPTPTIIEEDAIAPFRLERKDTLPARLEKKEQSSYESSKEQGTK</sequence>